<dbReference type="Gene3D" id="2.120.10.80">
    <property type="entry name" value="Kelch-type beta propeller"/>
    <property type="match status" value="1"/>
</dbReference>
<feature type="chain" id="PRO_5033059135" evidence="1">
    <location>
        <begin position="18"/>
        <end position="372"/>
    </location>
</feature>
<dbReference type="InterPro" id="IPR006652">
    <property type="entry name" value="Kelch_1"/>
</dbReference>
<keyword evidence="3" id="KW-1185">Reference proteome</keyword>
<proteinExistence type="predicted"/>
<accession>A0A840TI33</accession>
<dbReference type="Proteomes" id="UP000557307">
    <property type="component" value="Unassembled WGS sequence"/>
</dbReference>
<dbReference type="Pfam" id="PF24996">
    <property type="entry name" value="NANM"/>
    <property type="match status" value="2"/>
</dbReference>
<evidence type="ECO:0000313" key="3">
    <source>
        <dbReference type="Proteomes" id="UP000557307"/>
    </source>
</evidence>
<gene>
    <name evidence="2" type="ORF">HNQ92_001250</name>
</gene>
<keyword evidence="1" id="KW-0732">Signal</keyword>
<dbReference type="EMBL" id="JACHGF010000002">
    <property type="protein sequence ID" value="MBB5283124.1"/>
    <property type="molecule type" value="Genomic_DNA"/>
</dbReference>
<evidence type="ECO:0000313" key="2">
    <source>
        <dbReference type="EMBL" id="MBB5283124.1"/>
    </source>
</evidence>
<reference evidence="2 3" key="1">
    <citation type="submission" date="2020-08" db="EMBL/GenBank/DDBJ databases">
        <title>Genomic Encyclopedia of Type Strains, Phase IV (KMG-IV): sequencing the most valuable type-strain genomes for metagenomic binning, comparative biology and taxonomic classification.</title>
        <authorList>
            <person name="Goeker M."/>
        </authorList>
    </citation>
    <scope>NUCLEOTIDE SEQUENCE [LARGE SCALE GENOMIC DNA]</scope>
    <source>
        <strain evidence="2 3">DSM 105074</strain>
    </source>
</reference>
<dbReference type="SMART" id="SM00612">
    <property type="entry name" value="Kelch"/>
    <property type="match status" value="3"/>
</dbReference>
<dbReference type="InterPro" id="IPR015915">
    <property type="entry name" value="Kelch-typ_b-propeller"/>
</dbReference>
<name>A0A840TI33_9BACT</name>
<sequence>MRLFLTLFLLLPLLSRAQSRLEPVRWPDLPAQDVGPHLGVAGAYSGVSHGALLLAGGANFPRGYPWEGGNKVWQADIYLLDRPQGTWRLVGRLPRPQGYGASVSWNNRVLCVGGNDAQRRYAEVLALRWDAATARLLTDSLPSLPKPLANLAAAVADDKLYVFGGESDQGAESTLYVLDLQKPQKGWQKRAALPAPARAYTALVAQTGPRGPALYVLGGRQTVADHTTLFADAYEYQIRRNRWRALPPLNRGLSAHGAVAHGPHTVLVVGGDDGERLLQIEALNNQLKTRPPGTEADRLTSERNALQAEHPGFRREVWAYHTLRRTWSLVGTLPIKVPVTTPLVPWEEGFLLPSGEVAPGVRTPAVWQVVVN</sequence>
<protein>
    <submittedName>
        <fullName evidence="2">N-acetylneuraminic acid mutarotase</fullName>
    </submittedName>
</protein>
<comment type="caution">
    <text evidence="2">The sequence shown here is derived from an EMBL/GenBank/DDBJ whole genome shotgun (WGS) entry which is preliminary data.</text>
</comment>
<feature type="signal peptide" evidence="1">
    <location>
        <begin position="1"/>
        <end position="17"/>
    </location>
</feature>
<dbReference type="PANTHER" id="PTHR45632:SF24">
    <property type="entry name" value="GALACTOSE OXIDASE"/>
    <property type="match status" value="1"/>
</dbReference>
<dbReference type="SUPFAM" id="SSF117281">
    <property type="entry name" value="Kelch motif"/>
    <property type="match status" value="1"/>
</dbReference>
<dbReference type="PANTHER" id="PTHR45632">
    <property type="entry name" value="LD33804P"/>
    <property type="match status" value="1"/>
</dbReference>
<dbReference type="RefSeq" id="WP_221307397.1">
    <property type="nucleotide sequence ID" value="NZ_JACHGF010000002.1"/>
</dbReference>
<dbReference type="AlphaFoldDB" id="A0A840TI33"/>
<evidence type="ECO:0000256" key="1">
    <source>
        <dbReference type="SAM" id="SignalP"/>
    </source>
</evidence>
<organism evidence="2 3">
    <name type="scientific">Rhabdobacter roseus</name>
    <dbReference type="NCBI Taxonomy" id="1655419"/>
    <lineage>
        <taxon>Bacteria</taxon>
        <taxon>Pseudomonadati</taxon>
        <taxon>Bacteroidota</taxon>
        <taxon>Cytophagia</taxon>
        <taxon>Cytophagales</taxon>
        <taxon>Cytophagaceae</taxon>
        <taxon>Rhabdobacter</taxon>
    </lineage>
</organism>
<dbReference type="InterPro" id="IPR056734">
    <property type="entry name" value="NANM"/>
</dbReference>